<proteinExistence type="predicted"/>
<comment type="caution">
    <text evidence="1">The sequence shown here is derived from an EMBL/GenBank/DDBJ whole genome shotgun (WGS) entry which is preliminary data.</text>
</comment>
<reference evidence="1 2" key="1">
    <citation type="journal article" date="2021" name="Sci. Rep.">
        <title>The distribution of antibiotic resistance genes in chicken gut microbiota commensals.</title>
        <authorList>
            <person name="Juricova H."/>
            <person name="Matiasovicova J."/>
            <person name="Kubasova T."/>
            <person name="Cejkova D."/>
            <person name="Rychlik I."/>
        </authorList>
    </citation>
    <scope>NUCLEOTIDE SEQUENCE [LARGE SCALE GENOMIC DNA]</scope>
    <source>
        <strain evidence="1 2">An772</strain>
    </source>
</reference>
<accession>A0ABS2DYI3</accession>
<evidence type="ECO:0000313" key="2">
    <source>
        <dbReference type="Proteomes" id="UP000766986"/>
    </source>
</evidence>
<dbReference type="Proteomes" id="UP000766986">
    <property type="component" value="Unassembled WGS sequence"/>
</dbReference>
<name>A0ABS2DYI3_9BACT</name>
<sequence length="72" mass="8243">MEKKENAFFMVFVEGGNTPAFKHPTLEDAEREAKRLAESTGKKAYVLCSMKSFEMSKFTVRDCRPFDDGLPF</sequence>
<dbReference type="EMBL" id="JACLYZ010000006">
    <property type="protein sequence ID" value="MBM6734431.1"/>
    <property type="molecule type" value="Genomic_DNA"/>
</dbReference>
<gene>
    <name evidence="1" type="ORF">H7U35_04200</name>
</gene>
<organism evidence="1 2">
    <name type="scientific">Mediterranea massiliensis</name>
    <dbReference type="NCBI Taxonomy" id="1841865"/>
    <lineage>
        <taxon>Bacteria</taxon>
        <taxon>Pseudomonadati</taxon>
        <taxon>Bacteroidota</taxon>
        <taxon>Bacteroidia</taxon>
        <taxon>Bacteroidales</taxon>
        <taxon>Bacteroidaceae</taxon>
        <taxon>Mediterranea</taxon>
    </lineage>
</organism>
<evidence type="ECO:0000313" key="1">
    <source>
        <dbReference type="EMBL" id="MBM6734431.1"/>
    </source>
</evidence>
<dbReference type="RefSeq" id="WP_205094862.1">
    <property type="nucleotide sequence ID" value="NZ_JACLYZ010000006.1"/>
</dbReference>
<protein>
    <submittedName>
        <fullName evidence="1">Uncharacterized protein</fullName>
    </submittedName>
</protein>
<keyword evidence="2" id="KW-1185">Reference proteome</keyword>